<accession>A0ABX1JKY7</accession>
<dbReference type="GO" id="GO:0032259">
    <property type="term" value="P:methylation"/>
    <property type="evidence" value="ECO:0007669"/>
    <property type="project" value="UniProtKB-KW"/>
</dbReference>
<dbReference type="Proteomes" id="UP000715441">
    <property type="component" value="Unassembled WGS sequence"/>
</dbReference>
<evidence type="ECO:0000259" key="1">
    <source>
        <dbReference type="Pfam" id="PF08242"/>
    </source>
</evidence>
<proteinExistence type="predicted"/>
<dbReference type="Pfam" id="PF08242">
    <property type="entry name" value="Methyltransf_12"/>
    <property type="match status" value="1"/>
</dbReference>
<comment type="caution">
    <text evidence="2">The sequence shown here is derived from an EMBL/GenBank/DDBJ whole genome shotgun (WGS) entry which is preliminary data.</text>
</comment>
<keyword evidence="2" id="KW-0489">Methyltransferase</keyword>
<dbReference type="SUPFAM" id="SSF53335">
    <property type="entry name" value="S-adenosyl-L-methionine-dependent methyltransferases"/>
    <property type="match status" value="1"/>
</dbReference>
<gene>
    <name evidence="2" type="ORF">HFP15_41470</name>
</gene>
<keyword evidence="2" id="KW-0808">Transferase</keyword>
<evidence type="ECO:0000313" key="2">
    <source>
        <dbReference type="EMBL" id="NKQ59326.1"/>
    </source>
</evidence>
<protein>
    <submittedName>
        <fullName evidence="2">Methyltransferase domain-containing protein</fullName>
    </submittedName>
</protein>
<reference evidence="2 3" key="1">
    <citation type="submission" date="2020-04" db="EMBL/GenBank/DDBJ databases">
        <title>Novel species.</title>
        <authorList>
            <person name="Teo W.F.A."/>
            <person name="Lipun K."/>
            <person name="Srisuk N."/>
            <person name="Duangmal K."/>
        </authorList>
    </citation>
    <scope>NUCLEOTIDE SEQUENCE [LARGE SCALE GENOMIC DNA]</scope>
    <source>
        <strain evidence="2 3">K13G38</strain>
    </source>
</reference>
<dbReference type="CDD" id="cd02440">
    <property type="entry name" value="AdoMet_MTases"/>
    <property type="match status" value="1"/>
</dbReference>
<dbReference type="RefSeq" id="WP_168524005.1">
    <property type="nucleotide sequence ID" value="NZ_JAAXLS010000091.1"/>
</dbReference>
<dbReference type="EMBL" id="JAAXLS010000091">
    <property type="protein sequence ID" value="NKQ59326.1"/>
    <property type="molecule type" value="Genomic_DNA"/>
</dbReference>
<name>A0ABX1JKY7_9PSEU</name>
<sequence length="296" mass="31691">MGGHGHGHGHGHTHDHIDWADRIPDLRKADELNIAAYEEIANRLTGDMPEGSVVVDVGAGAGGMSAALAAALESRGGGRLVLVDAVPELLTVAAEVASGRDRVEVATVRSDVATERLRALVPPARLIWAAMMLHHLPDQQAGVSSFVEALAPGGVLAIVEGGLETECLPWDLGIGVPGLERRLLAARDAWFIDMRASIEGNARMPYGWTTALSRAGLTDVGSFSVVVDHPAPPAAPVREYVLARTAQLIETVGERLDEQDRETARRILDQDDEAYLGHRDDLFMLGVRTIHCGRKP</sequence>
<dbReference type="InterPro" id="IPR013217">
    <property type="entry name" value="Methyltransf_12"/>
</dbReference>
<keyword evidence="3" id="KW-1185">Reference proteome</keyword>
<dbReference type="GO" id="GO:0008168">
    <property type="term" value="F:methyltransferase activity"/>
    <property type="evidence" value="ECO:0007669"/>
    <property type="project" value="UniProtKB-KW"/>
</dbReference>
<dbReference type="Gene3D" id="3.40.50.150">
    <property type="entry name" value="Vaccinia Virus protein VP39"/>
    <property type="match status" value="1"/>
</dbReference>
<feature type="domain" description="Methyltransferase type 12" evidence="1">
    <location>
        <begin position="55"/>
        <end position="156"/>
    </location>
</feature>
<organism evidence="2 3">
    <name type="scientific">Amycolatopsis acididurans</name>
    <dbReference type="NCBI Taxonomy" id="2724524"/>
    <lineage>
        <taxon>Bacteria</taxon>
        <taxon>Bacillati</taxon>
        <taxon>Actinomycetota</taxon>
        <taxon>Actinomycetes</taxon>
        <taxon>Pseudonocardiales</taxon>
        <taxon>Pseudonocardiaceae</taxon>
        <taxon>Amycolatopsis</taxon>
    </lineage>
</organism>
<evidence type="ECO:0000313" key="3">
    <source>
        <dbReference type="Proteomes" id="UP000715441"/>
    </source>
</evidence>
<dbReference type="InterPro" id="IPR029063">
    <property type="entry name" value="SAM-dependent_MTases_sf"/>
</dbReference>